<reference evidence="2" key="1">
    <citation type="submission" date="2021-01" db="EMBL/GenBank/DDBJ databases">
        <authorList>
            <person name="Corre E."/>
            <person name="Pelletier E."/>
            <person name="Niang G."/>
            <person name="Scheremetjew M."/>
            <person name="Finn R."/>
            <person name="Kale V."/>
            <person name="Holt S."/>
            <person name="Cochrane G."/>
            <person name="Meng A."/>
            <person name="Brown T."/>
            <person name="Cohen L."/>
        </authorList>
    </citation>
    <scope>NUCLEOTIDE SEQUENCE</scope>
    <source>
        <strain evidence="2">CCMP645</strain>
    </source>
</reference>
<evidence type="ECO:0000313" key="2">
    <source>
        <dbReference type="EMBL" id="CAE0753963.1"/>
    </source>
</evidence>
<name>A0A7S4B4R0_CHRCT</name>
<feature type="compositionally biased region" description="Basic and acidic residues" evidence="1">
    <location>
        <begin position="1"/>
        <end position="15"/>
    </location>
</feature>
<dbReference type="EMBL" id="HBIZ01011024">
    <property type="protein sequence ID" value="CAE0753963.1"/>
    <property type="molecule type" value="Transcribed_RNA"/>
</dbReference>
<organism evidence="2">
    <name type="scientific">Chrysotila carterae</name>
    <name type="common">Marine alga</name>
    <name type="synonym">Syracosphaera carterae</name>
    <dbReference type="NCBI Taxonomy" id="13221"/>
    <lineage>
        <taxon>Eukaryota</taxon>
        <taxon>Haptista</taxon>
        <taxon>Haptophyta</taxon>
        <taxon>Prymnesiophyceae</taxon>
        <taxon>Isochrysidales</taxon>
        <taxon>Isochrysidaceae</taxon>
        <taxon>Chrysotila</taxon>
    </lineage>
</organism>
<accession>A0A7S4B4R0</accession>
<protein>
    <submittedName>
        <fullName evidence="2">Uncharacterized protein</fullName>
    </submittedName>
</protein>
<feature type="region of interest" description="Disordered" evidence="1">
    <location>
        <begin position="1"/>
        <end position="29"/>
    </location>
</feature>
<gene>
    <name evidence="2" type="ORF">PCAR00345_LOCUS6550</name>
</gene>
<feature type="region of interest" description="Disordered" evidence="1">
    <location>
        <begin position="150"/>
        <end position="174"/>
    </location>
</feature>
<dbReference type="AlphaFoldDB" id="A0A7S4B4R0"/>
<evidence type="ECO:0000256" key="1">
    <source>
        <dbReference type="SAM" id="MobiDB-lite"/>
    </source>
</evidence>
<sequence length="174" mass="18975">MNELGKEVAEHRDDVAEAPSSNTTSGGDDVFGTRLVPIGELEILLHHRLSVHLLAVVSHAGCLPEQHATHSDGANGEERYQNEDSYACAQNPGNVAETTHSAGDDHANDGAEHEKQHVPEKEAGCEAQIVANRQKPLRGNDELNPHQAEIQRAKHKKGTMCDRMNGVKKRPFRG</sequence>
<feature type="region of interest" description="Disordered" evidence="1">
    <location>
        <begin position="89"/>
        <end position="123"/>
    </location>
</feature>
<feature type="compositionally biased region" description="Polar residues" evidence="1">
    <location>
        <begin position="91"/>
        <end position="101"/>
    </location>
</feature>
<feature type="compositionally biased region" description="Basic and acidic residues" evidence="1">
    <location>
        <begin position="102"/>
        <end position="123"/>
    </location>
</feature>
<proteinExistence type="predicted"/>